<evidence type="ECO:0000256" key="8">
    <source>
        <dbReference type="ARBA" id="ARBA00022967"/>
    </source>
</evidence>
<keyword evidence="10 16" id="KW-1133">Transmembrane helix</keyword>
<keyword evidence="11" id="KW-0520">NAD</keyword>
<dbReference type="GO" id="GO:0008137">
    <property type="term" value="F:NADH dehydrogenase (ubiquinone) activity"/>
    <property type="evidence" value="ECO:0007669"/>
    <property type="project" value="UniProtKB-EC"/>
</dbReference>
<evidence type="ECO:0000256" key="3">
    <source>
        <dbReference type="ARBA" id="ARBA00012944"/>
    </source>
</evidence>
<evidence type="ECO:0000256" key="6">
    <source>
        <dbReference type="ARBA" id="ARBA00022660"/>
    </source>
</evidence>
<keyword evidence="7 16" id="KW-0812">Transmembrane</keyword>
<feature type="transmembrane region" description="Helical" evidence="16">
    <location>
        <begin position="83"/>
        <end position="100"/>
    </location>
</feature>
<feature type="transmembrane region" description="Helical" evidence="16">
    <location>
        <begin position="121"/>
        <end position="148"/>
    </location>
</feature>
<keyword evidence="9" id="KW-0249">Electron transport</keyword>
<evidence type="ECO:0000256" key="14">
    <source>
        <dbReference type="ARBA" id="ARBA00031019"/>
    </source>
</evidence>
<comment type="subcellular location">
    <subcellularLocation>
        <location evidence="1">Mitochondrion membrane</location>
        <topology evidence="1">Multi-pass membrane protein</topology>
    </subcellularLocation>
</comment>
<comment type="similarity">
    <text evidence="2">Belongs to the complex I subunit 6 family.</text>
</comment>
<evidence type="ECO:0000313" key="17">
    <source>
        <dbReference type="EMBL" id="AQT38493.1"/>
    </source>
</evidence>
<feature type="transmembrane region" description="Helical" evidence="16">
    <location>
        <begin position="51"/>
        <end position="71"/>
    </location>
</feature>
<dbReference type="GO" id="GO:0031966">
    <property type="term" value="C:mitochondrial membrane"/>
    <property type="evidence" value="ECO:0007669"/>
    <property type="project" value="UniProtKB-SubCell"/>
</dbReference>
<organism evidence="17">
    <name type="scientific">Neotrigonia margaritacea</name>
    <dbReference type="NCBI Taxonomy" id="47539"/>
    <lineage>
        <taxon>Eukaryota</taxon>
        <taxon>Metazoa</taxon>
        <taxon>Spiralia</taxon>
        <taxon>Lophotrochozoa</taxon>
        <taxon>Mollusca</taxon>
        <taxon>Bivalvia</taxon>
        <taxon>Autobranchia</taxon>
        <taxon>Heteroconchia</taxon>
        <taxon>Palaeoheterodonta</taxon>
        <taxon>Trigoniida</taxon>
        <taxon>Trigonioidea</taxon>
        <taxon>Trigoniidae</taxon>
        <taxon>Neotrigonia</taxon>
    </lineage>
</organism>
<dbReference type="AlphaFoldDB" id="A0A1X9JUR4"/>
<evidence type="ECO:0000256" key="4">
    <source>
        <dbReference type="ARBA" id="ARBA00021095"/>
    </source>
</evidence>
<proteinExistence type="inferred from homology"/>
<geneLocation type="mitochondrion" evidence="17"/>
<evidence type="ECO:0000256" key="15">
    <source>
        <dbReference type="ARBA" id="ARBA00049551"/>
    </source>
</evidence>
<reference evidence="17" key="1">
    <citation type="journal article" date="2017" name="Sci. Rep.">
        <title>Evolution of sex-dependent mtDNA transmission in freshwater mussels (Bivalvia: Unionida).</title>
        <authorList>
            <person name="Guerra D."/>
            <person name="Plazzi F."/>
            <person name="Stewart D.T."/>
            <person name="Bogan A.E."/>
            <person name="Hoeh W.R."/>
            <person name="Breton S."/>
        </authorList>
    </citation>
    <scope>NUCLEOTIDE SEQUENCE</scope>
    <source>
        <strain evidence="17">H3283</strain>
        <tissue evidence="17">Gonad</tissue>
    </source>
</reference>
<dbReference type="EMBL" id="KU873118">
    <property type="protein sequence ID" value="AQT38493.1"/>
    <property type="molecule type" value="Genomic_DNA"/>
</dbReference>
<dbReference type="PANTHER" id="PTHR11435:SF1">
    <property type="entry name" value="NADH-UBIQUINONE OXIDOREDUCTASE CHAIN 6"/>
    <property type="match status" value="1"/>
</dbReference>
<name>A0A1X9JUR4_9BIVA</name>
<comment type="catalytic activity">
    <reaction evidence="15">
        <text>a ubiquinone + NADH + 5 H(+)(in) = a ubiquinol + NAD(+) + 4 H(+)(out)</text>
        <dbReference type="Rhea" id="RHEA:29091"/>
        <dbReference type="Rhea" id="RHEA-COMP:9565"/>
        <dbReference type="Rhea" id="RHEA-COMP:9566"/>
        <dbReference type="ChEBI" id="CHEBI:15378"/>
        <dbReference type="ChEBI" id="CHEBI:16389"/>
        <dbReference type="ChEBI" id="CHEBI:17976"/>
        <dbReference type="ChEBI" id="CHEBI:57540"/>
        <dbReference type="ChEBI" id="CHEBI:57945"/>
        <dbReference type="EC" id="7.1.1.2"/>
    </reaction>
</comment>
<evidence type="ECO:0000256" key="1">
    <source>
        <dbReference type="ARBA" id="ARBA00004225"/>
    </source>
</evidence>
<evidence type="ECO:0000256" key="11">
    <source>
        <dbReference type="ARBA" id="ARBA00023027"/>
    </source>
</evidence>
<accession>A0A1X9JUR4</accession>
<evidence type="ECO:0000256" key="2">
    <source>
        <dbReference type="ARBA" id="ARBA00005698"/>
    </source>
</evidence>
<keyword evidence="12 17" id="KW-0496">Mitochondrion</keyword>
<dbReference type="InterPro" id="IPR050269">
    <property type="entry name" value="ComplexI_Subunit6"/>
</dbReference>
<keyword evidence="8" id="KW-1278">Translocase</keyword>
<evidence type="ECO:0000256" key="5">
    <source>
        <dbReference type="ARBA" id="ARBA00022448"/>
    </source>
</evidence>
<evidence type="ECO:0000256" key="9">
    <source>
        <dbReference type="ARBA" id="ARBA00022982"/>
    </source>
</evidence>
<evidence type="ECO:0000256" key="7">
    <source>
        <dbReference type="ARBA" id="ARBA00022692"/>
    </source>
</evidence>
<keyword evidence="5" id="KW-0813">Transport</keyword>
<sequence length="164" mass="18348">MTLLIISMLWVFCLLNLALPMHPLSLGLMVLFLAFASCLLSAIFNAWYAYILFFVFIGGMLVMFAYIASLAPNTIFTANNQTIIILAQILASMIVLKITTPLQMYSSINYDHSIMYSTEPIIFLYLPSGAPLLLMLACILLFTMVIAVKLCSFYSGALRPYLFN</sequence>
<evidence type="ECO:0000256" key="10">
    <source>
        <dbReference type="ARBA" id="ARBA00022989"/>
    </source>
</evidence>
<dbReference type="PANTHER" id="PTHR11435">
    <property type="entry name" value="NADH UBIQUINONE OXIDOREDUCTASE SUBUNIT ND6"/>
    <property type="match status" value="1"/>
</dbReference>
<gene>
    <name evidence="17" type="primary">nad6</name>
</gene>
<keyword evidence="6" id="KW-0679">Respiratory chain</keyword>
<evidence type="ECO:0000256" key="12">
    <source>
        <dbReference type="ARBA" id="ARBA00023128"/>
    </source>
</evidence>
<evidence type="ECO:0000256" key="13">
    <source>
        <dbReference type="ARBA" id="ARBA00023136"/>
    </source>
</evidence>
<protein>
    <recommendedName>
        <fullName evidence="4">NADH-ubiquinone oxidoreductase chain 6</fullName>
        <ecNumber evidence="3">7.1.1.2</ecNumber>
    </recommendedName>
    <alternativeName>
        <fullName evidence="14">NADH dehydrogenase subunit 6</fullName>
    </alternativeName>
</protein>
<keyword evidence="13 16" id="KW-0472">Membrane</keyword>
<dbReference type="EC" id="7.1.1.2" evidence="3"/>
<evidence type="ECO:0000256" key="16">
    <source>
        <dbReference type="SAM" id="Phobius"/>
    </source>
</evidence>